<sequence>MTYQPGPHPQMPPQYVIQQKKSKSPKALLIVVVGIVLLCGVGGCIAGLSGKDSAGSKHSTTAGNSAAAPEAAKPPPPGINTPVRDGKFEFTVTDVQTGVKEVGDNPYLRRTAQGAYTIVTMTVLNTSKVPYGFSPGNQDLYDTQDRKFSNDTAAAINLQADTSMYANINPGNTITAKVVFDLPADSQPDRIVLHDSMFSGGATVSLR</sequence>
<organism evidence="5 6">
    <name type="scientific">Nocardia africana</name>
    <dbReference type="NCBI Taxonomy" id="134964"/>
    <lineage>
        <taxon>Bacteria</taxon>
        <taxon>Bacillati</taxon>
        <taxon>Actinomycetota</taxon>
        <taxon>Actinomycetes</taxon>
        <taxon>Mycobacteriales</taxon>
        <taxon>Nocardiaceae</taxon>
        <taxon>Nocardia</taxon>
    </lineage>
</organism>
<evidence type="ECO:0000256" key="3">
    <source>
        <dbReference type="SAM" id="Phobius"/>
    </source>
</evidence>
<keyword evidence="1" id="KW-0732">Signal</keyword>
<evidence type="ECO:0000256" key="1">
    <source>
        <dbReference type="ARBA" id="ARBA00022729"/>
    </source>
</evidence>
<feature type="transmembrane region" description="Helical" evidence="3">
    <location>
        <begin position="27"/>
        <end position="48"/>
    </location>
</feature>
<feature type="domain" description="DUF4352" evidence="4">
    <location>
        <begin position="78"/>
        <end position="202"/>
    </location>
</feature>
<evidence type="ECO:0000256" key="2">
    <source>
        <dbReference type="SAM" id="MobiDB-lite"/>
    </source>
</evidence>
<dbReference type="InterPro" id="IPR029051">
    <property type="entry name" value="DUF4352"/>
</dbReference>
<dbReference type="EMBL" id="UGRU01000001">
    <property type="protein sequence ID" value="SUA42969.1"/>
    <property type="molecule type" value="Genomic_DNA"/>
</dbReference>
<name>A0A378WP66_9NOCA</name>
<evidence type="ECO:0000259" key="4">
    <source>
        <dbReference type="Pfam" id="PF11611"/>
    </source>
</evidence>
<keyword evidence="3" id="KW-0472">Membrane</keyword>
<proteinExistence type="predicted"/>
<dbReference type="Pfam" id="PF11611">
    <property type="entry name" value="DUF4352"/>
    <property type="match status" value="1"/>
</dbReference>
<protein>
    <submittedName>
        <fullName evidence="5">Telomeric repeat-binding factor 2</fullName>
    </submittedName>
</protein>
<dbReference type="Gene3D" id="2.60.40.1240">
    <property type="match status" value="1"/>
</dbReference>
<dbReference type="InterPro" id="IPR029050">
    <property type="entry name" value="Immunoprotect_excell_Ig-like"/>
</dbReference>
<dbReference type="RefSeq" id="WP_062962978.1">
    <property type="nucleotide sequence ID" value="NZ_JAJFOE010000001.1"/>
</dbReference>
<evidence type="ECO:0000313" key="6">
    <source>
        <dbReference type="Proteomes" id="UP000255082"/>
    </source>
</evidence>
<dbReference type="Proteomes" id="UP000255082">
    <property type="component" value="Unassembled WGS sequence"/>
</dbReference>
<feature type="region of interest" description="Disordered" evidence="2">
    <location>
        <begin position="52"/>
        <end position="85"/>
    </location>
</feature>
<gene>
    <name evidence="5" type="ORF">NCTC13184_02329</name>
</gene>
<keyword evidence="3" id="KW-0812">Transmembrane</keyword>
<reference evidence="5 6" key="1">
    <citation type="submission" date="2018-06" db="EMBL/GenBank/DDBJ databases">
        <authorList>
            <consortium name="Pathogen Informatics"/>
            <person name="Doyle S."/>
        </authorList>
    </citation>
    <scope>NUCLEOTIDE SEQUENCE [LARGE SCALE GENOMIC DNA]</scope>
    <source>
        <strain evidence="5 6">NCTC13184</strain>
    </source>
</reference>
<evidence type="ECO:0000313" key="5">
    <source>
        <dbReference type="EMBL" id="SUA42969.1"/>
    </source>
</evidence>
<accession>A0A378WP66</accession>
<keyword evidence="3" id="KW-1133">Transmembrane helix</keyword>
<dbReference type="AlphaFoldDB" id="A0A378WP66"/>